<gene>
    <name evidence="1" type="ORF">KPSA3_04076</name>
</gene>
<sequence length="42" mass="4686">MAQFYKGIADSNMNDFHAKGTTPPKAFRFAIIATFKASTFSR</sequence>
<name>A0AAN4Q673_PSESF</name>
<proteinExistence type="predicted"/>
<evidence type="ECO:0000313" key="1">
    <source>
        <dbReference type="EMBL" id="GBH18097.1"/>
    </source>
</evidence>
<dbReference type="EMBL" id="BGKA01000142">
    <property type="protein sequence ID" value="GBH18097.1"/>
    <property type="molecule type" value="Genomic_DNA"/>
</dbReference>
<evidence type="ECO:0000313" key="2">
    <source>
        <dbReference type="Proteomes" id="UP000248291"/>
    </source>
</evidence>
<comment type="caution">
    <text evidence="1">The sequence shown here is derived from an EMBL/GenBank/DDBJ whole genome shotgun (WGS) entry which is preliminary data.</text>
</comment>
<dbReference type="AlphaFoldDB" id="A0AAN4Q673"/>
<protein>
    <submittedName>
        <fullName evidence="1">Uncharacterized protein</fullName>
    </submittedName>
</protein>
<reference evidence="1 2" key="1">
    <citation type="submission" date="2018-04" db="EMBL/GenBank/DDBJ databases">
        <title>Draft genome sequence of Pseudomonas syringae pv. actinidiae biovar 3 strains isolated from kiwifruit in Kagawa prefecture.</title>
        <authorList>
            <person name="Tabuchi M."/>
            <person name="Saito M."/>
            <person name="Fujiwara S."/>
            <person name="Sasa N."/>
            <person name="Akimitsu K."/>
            <person name="Gomi K."/>
            <person name="Konishi-Sugita S."/>
            <person name="Hamano K."/>
            <person name="Kataoka I."/>
        </authorList>
    </citation>
    <scope>NUCLEOTIDE SEQUENCE [LARGE SCALE GENOMIC DNA]</scope>
    <source>
        <strain evidence="1 2">MAFF212211</strain>
    </source>
</reference>
<accession>A0AAN4Q673</accession>
<dbReference type="Proteomes" id="UP000248291">
    <property type="component" value="Unassembled WGS sequence"/>
</dbReference>
<organism evidence="1 2">
    <name type="scientific">Pseudomonas syringae pv. actinidiae</name>
    <dbReference type="NCBI Taxonomy" id="103796"/>
    <lineage>
        <taxon>Bacteria</taxon>
        <taxon>Pseudomonadati</taxon>
        <taxon>Pseudomonadota</taxon>
        <taxon>Gammaproteobacteria</taxon>
        <taxon>Pseudomonadales</taxon>
        <taxon>Pseudomonadaceae</taxon>
        <taxon>Pseudomonas</taxon>
        <taxon>Pseudomonas syringae</taxon>
    </lineage>
</organism>